<comment type="subcellular location">
    <subcellularLocation>
        <location evidence="1">Secreted</location>
    </subcellularLocation>
</comment>
<feature type="transmembrane region" description="Helical" evidence="5">
    <location>
        <begin position="6"/>
        <end position="24"/>
    </location>
</feature>
<dbReference type="GO" id="GO:0005737">
    <property type="term" value="C:cytoplasm"/>
    <property type="evidence" value="ECO:0007669"/>
    <property type="project" value="TreeGrafter"/>
</dbReference>
<keyword evidence="4" id="KW-1015">Disulfide bond</keyword>
<evidence type="ECO:0000256" key="3">
    <source>
        <dbReference type="ARBA" id="ARBA00022525"/>
    </source>
</evidence>
<dbReference type="InterPro" id="IPR001545">
    <property type="entry name" value="Gonadotropin_bsu"/>
</dbReference>
<dbReference type="InterPro" id="IPR029034">
    <property type="entry name" value="Cystine-knot_cytokine"/>
</dbReference>
<dbReference type="AlphaFoldDB" id="C6SUQ7"/>
<evidence type="ECO:0000256" key="1">
    <source>
        <dbReference type="ARBA" id="ARBA00004613"/>
    </source>
</evidence>
<gene>
    <name evidence="7" type="primary">gpb5</name>
</gene>
<dbReference type="Gene3D" id="2.10.90.10">
    <property type="entry name" value="Cystine-knot cytokines"/>
    <property type="match status" value="1"/>
</dbReference>
<sequence>MININLIRGIIIIYFIVLINYCYCQNVITDSTNMDSSLDCNRRAYSHRVTQTDSEGRICWDTITVVSCWGRCDSNEISDWRFPYKRSHHPVCIHGERKPKTVILSNCDNDVEPGTEIHEFMEAISCECSLCKSSEANCQGVRYKGDGEIFRFQRNRT</sequence>
<dbReference type="PANTHER" id="PTHR11515:SF13">
    <property type="entry name" value="GLYCOPROTEIN HORMONE BETA 5, ISOFORM A"/>
    <property type="match status" value="1"/>
</dbReference>
<protein>
    <submittedName>
        <fullName evidence="7">Putative glycoprotein hormone-beta5</fullName>
    </submittedName>
</protein>
<dbReference type="SUPFAM" id="SSF57501">
    <property type="entry name" value="Cystine-knot cytokines"/>
    <property type="match status" value="1"/>
</dbReference>
<dbReference type="GO" id="GO:0005179">
    <property type="term" value="F:hormone activity"/>
    <property type="evidence" value="ECO:0007669"/>
    <property type="project" value="InterPro"/>
</dbReference>
<evidence type="ECO:0000256" key="4">
    <source>
        <dbReference type="ARBA" id="ARBA00023157"/>
    </source>
</evidence>
<accession>C6SUQ7</accession>
<dbReference type="EMBL" id="BN001256">
    <property type="protein sequence ID" value="CAR95343.1"/>
    <property type="molecule type" value="mRNA"/>
</dbReference>
<dbReference type="Pfam" id="PF00007">
    <property type="entry name" value="Cys_knot"/>
    <property type="match status" value="1"/>
</dbReference>
<evidence type="ECO:0000256" key="5">
    <source>
        <dbReference type="SAM" id="Phobius"/>
    </source>
</evidence>
<keyword evidence="5" id="KW-0472">Membrane</keyword>
<keyword evidence="5" id="KW-0812">Transmembrane</keyword>
<comment type="similarity">
    <text evidence="2">Belongs to the glycoprotein hormones subunit beta family.</text>
</comment>
<organism evidence="7">
    <name type="scientific">Pediculus humanus subsp. corporis</name>
    <name type="common">Body louse</name>
    <dbReference type="NCBI Taxonomy" id="121224"/>
    <lineage>
        <taxon>Eukaryota</taxon>
        <taxon>Metazoa</taxon>
        <taxon>Ecdysozoa</taxon>
        <taxon>Arthropoda</taxon>
        <taxon>Hexapoda</taxon>
        <taxon>Insecta</taxon>
        <taxon>Pterygota</taxon>
        <taxon>Neoptera</taxon>
        <taxon>Paraneoptera</taxon>
        <taxon>Psocodea</taxon>
        <taxon>Troctomorpha</taxon>
        <taxon>Phthiraptera</taxon>
        <taxon>Anoplura</taxon>
        <taxon>Pediculidae</taxon>
        <taxon>Pediculus</taxon>
    </lineage>
</organism>
<dbReference type="CDD" id="cd00069">
    <property type="entry name" value="GHB_like"/>
    <property type="match status" value="1"/>
</dbReference>
<evidence type="ECO:0000259" key="6">
    <source>
        <dbReference type="Pfam" id="PF00007"/>
    </source>
</evidence>
<proteinExistence type="evidence at transcript level"/>
<reference evidence="7" key="1">
    <citation type="journal article" date="2009" name="Endocrinology">
        <title>Distinct expression patterns of glycoprotein hormone-alpha2 and -beta5 in a basal chordate suggest independent developmental functions.</title>
        <authorList>
            <person name="Dos Santos S."/>
            <person name="Bardet C."/>
            <person name="Bertrand S."/>
            <person name="Escriva H."/>
            <person name="Habert D."/>
            <person name="Querat B."/>
        </authorList>
    </citation>
    <scope>NUCLEOTIDE SEQUENCE</scope>
</reference>
<keyword evidence="5" id="KW-1133">Transmembrane helix</keyword>
<name>C6SUQ7_PEDHC</name>
<dbReference type="GO" id="GO:0005615">
    <property type="term" value="C:extracellular space"/>
    <property type="evidence" value="ECO:0007669"/>
    <property type="project" value="TreeGrafter"/>
</dbReference>
<evidence type="ECO:0000256" key="2">
    <source>
        <dbReference type="ARBA" id="ARBA00006552"/>
    </source>
</evidence>
<dbReference type="InterPro" id="IPR006208">
    <property type="entry name" value="Glyco_hormone_CN"/>
</dbReference>
<dbReference type="GO" id="GO:0007186">
    <property type="term" value="P:G protein-coupled receptor signaling pathway"/>
    <property type="evidence" value="ECO:0007669"/>
    <property type="project" value="TreeGrafter"/>
</dbReference>
<feature type="domain" description="Glycoprotein hormone subunit beta" evidence="6">
    <location>
        <begin position="59"/>
        <end position="143"/>
    </location>
</feature>
<keyword evidence="3" id="KW-0964">Secreted</keyword>
<dbReference type="PANTHER" id="PTHR11515">
    <property type="entry name" value="GLYCOPROTEIN HORMONE BETA CHAIN"/>
    <property type="match status" value="1"/>
</dbReference>
<evidence type="ECO:0000313" key="7">
    <source>
        <dbReference type="EMBL" id="CAR95343.1"/>
    </source>
</evidence>